<keyword evidence="9" id="KW-1185">Reference proteome</keyword>
<evidence type="ECO:0000313" key="8">
    <source>
        <dbReference type="EMBL" id="KAI5073000.1"/>
    </source>
</evidence>
<dbReference type="Proteomes" id="UP000886520">
    <property type="component" value="Chromosome 12"/>
</dbReference>
<name>A0A9D4ZH66_ADICA</name>
<evidence type="ECO:0000256" key="2">
    <source>
        <dbReference type="ARBA" id="ARBA00023125"/>
    </source>
</evidence>
<dbReference type="OrthoDB" id="10056939at2759"/>
<dbReference type="Gene3D" id="1.10.10.60">
    <property type="entry name" value="Homeodomain-like"/>
    <property type="match status" value="1"/>
</dbReference>
<evidence type="ECO:0000256" key="1">
    <source>
        <dbReference type="ARBA" id="ARBA00004123"/>
    </source>
</evidence>
<proteinExistence type="predicted"/>
<evidence type="ECO:0000313" key="9">
    <source>
        <dbReference type="Proteomes" id="UP000886520"/>
    </source>
</evidence>
<keyword evidence="4 5" id="KW-0539">Nucleus</keyword>
<gene>
    <name evidence="8" type="ORF">GOP47_0013106</name>
</gene>
<evidence type="ECO:0000256" key="6">
    <source>
        <dbReference type="SAM" id="MobiDB-lite"/>
    </source>
</evidence>
<dbReference type="InterPro" id="IPR050224">
    <property type="entry name" value="TALE_homeobox"/>
</dbReference>
<dbReference type="AlphaFoldDB" id="A0A9D4ZH66"/>
<dbReference type="CDD" id="cd00086">
    <property type="entry name" value="homeodomain"/>
    <property type="match status" value="1"/>
</dbReference>
<dbReference type="InterPro" id="IPR009057">
    <property type="entry name" value="Homeodomain-like_sf"/>
</dbReference>
<dbReference type="GO" id="GO:0006355">
    <property type="term" value="P:regulation of DNA-templated transcription"/>
    <property type="evidence" value="ECO:0007669"/>
    <property type="project" value="InterPro"/>
</dbReference>
<keyword evidence="3 5" id="KW-0371">Homeobox</keyword>
<sequence length="367" mass="41386">MAEHSFPAGRTPRQAQRENGLAEQLPPWQYYSRTPSLIPEAVVEPACLLISSSTSSWQGNAAGLPSSSDHAHADTADEDRRDHHAYLQLIDELRKSAQLKAEIVAHPLFHNLLQAHVECVSVGVPSQQLPALEDQLARKRSVMHKYVTLGCSVDPTSTSRAARADQLRCRTAEIDAFMESYLQLLMVWRKQFLPATMDALATLAGMQKSFRDMTGVALNLEEAASADEEMEDLSCADCVSDMDRSICDIDQALLEHVRLELKQKLKEGYKESIIAMQKEILRKRQAGKLPGDITALKTWWDIHSKWPYPTEAEKRKLVEETGLEMRQVNNWFINHRKRNWNDRSPASTSSNSTPSREGFPPSRNPEN</sequence>
<dbReference type="InterPro" id="IPR008422">
    <property type="entry name" value="KN_HD"/>
</dbReference>
<dbReference type="EMBL" id="JABFUD020000012">
    <property type="protein sequence ID" value="KAI5073000.1"/>
    <property type="molecule type" value="Genomic_DNA"/>
</dbReference>
<dbReference type="InterPro" id="IPR005540">
    <property type="entry name" value="KNOX1"/>
</dbReference>
<dbReference type="InterPro" id="IPR001356">
    <property type="entry name" value="HD"/>
</dbReference>
<protein>
    <recommendedName>
        <fullName evidence="7">Homeobox domain-containing protein</fullName>
    </recommendedName>
</protein>
<feature type="region of interest" description="Disordered" evidence="6">
    <location>
        <begin position="339"/>
        <end position="367"/>
    </location>
</feature>
<dbReference type="SUPFAM" id="SSF46689">
    <property type="entry name" value="Homeodomain-like"/>
    <property type="match status" value="1"/>
</dbReference>
<dbReference type="PANTHER" id="PTHR11850">
    <property type="entry name" value="HOMEOBOX PROTEIN TRANSCRIPTION FACTORS"/>
    <property type="match status" value="1"/>
</dbReference>
<comment type="subcellular location">
    <subcellularLocation>
        <location evidence="1 5">Nucleus</location>
    </subcellularLocation>
</comment>
<dbReference type="SMART" id="SM00389">
    <property type="entry name" value="HOX"/>
    <property type="match status" value="1"/>
</dbReference>
<feature type="region of interest" description="Disordered" evidence="6">
    <location>
        <begin position="1"/>
        <end position="20"/>
    </location>
</feature>
<dbReference type="Pfam" id="PF03790">
    <property type="entry name" value="KNOX1"/>
    <property type="match status" value="1"/>
</dbReference>
<evidence type="ECO:0000259" key="7">
    <source>
        <dbReference type="PROSITE" id="PS50071"/>
    </source>
</evidence>
<dbReference type="PROSITE" id="PS50071">
    <property type="entry name" value="HOMEOBOX_2"/>
    <property type="match status" value="1"/>
</dbReference>
<evidence type="ECO:0000256" key="3">
    <source>
        <dbReference type="ARBA" id="ARBA00023155"/>
    </source>
</evidence>
<feature type="DNA-binding region" description="Homeobox" evidence="5">
    <location>
        <begin position="309"/>
        <end position="343"/>
    </location>
</feature>
<accession>A0A9D4ZH66</accession>
<organism evidence="8 9">
    <name type="scientific">Adiantum capillus-veneris</name>
    <name type="common">Maidenhair fern</name>
    <dbReference type="NCBI Taxonomy" id="13818"/>
    <lineage>
        <taxon>Eukaryota</taxon>
        <taxon>Viridiplantae</taxon>
        <taxon>Streptophyta</taxon>
        <taxon>Embryophyta</taxon>
        <taxon>Tracheophyta</taxon>
        <taxon>Polypodiopsida</taxon>
        <taxon>Polypodiidae</taxon>
        <taxon>Polypodiales</taxon>
        <taxon>Pteridineae</taxon>
        <taxon>Pteridaceae</taxon>
        <taxon>Vittarioideae</taxon>
        <taxon>Adiantum</taxon>
    </lineage>
</organism>
<dbReference type="GO" id="GO:0005634">
    <property type="term" value="C:nucleus"/>
    <property type="evidence" value="ECO:0007669"/>
    <property type="project" value="UniProtKB-SubCell"/>
</dbReference>
<reference evidence="8" key="1">
    <citation type="submission" date="2021-01" db="EMBL/GenBank/DDBJ databases">
        <title>Adiantum capillus-veneris genome.</title>
        <authorList>
            <person name="Fang Y."/>
            <person name="Liao Q."/>
        </authorList>
    </citation>
    <scope>NUCLEOTIDE SEQUENCE</scope>
    <source>
        <strain evidence="8">H3</strain>
        <tissue evidence="8">Leaf</tissue>
    </source>
</reference>
<feature type="compositionally biased region" description="Low complexity" evidence="6">
    <location>
        <begin position="344"/>
        <end position="355"/>
    </location>
</feature>
<evidence type="ECO:0000256" key="5">
    <source>
        <dbReference type="PROSITE-ProRule" id="PRU00108"/>
    </source>
</evidence>
<dbReference type="Pfam" id="PF05920">
    <property type="entry name" value="Homeobox_KN"/>
    <property type="match status" value="1"/>
</dbReference>
<comment type="caution">
    <text evidence="8">The sequence shown here is derived from an EMBL/GenBank/DDBJ whole genome shotgun (WGS) entry which is preliminary data.</text>
</comment>
<keyword evidence="2 5" id="KW-0238">DNA-binding</keyword>
<dbReference type="GO" id="GO:0003677">
    <property type="term" value="F:DNA binding"/>
    <property type="evidence" value="ECO:0007669"/>
    <property type="project" value="UniProtKB-UniRule"/>
</dbReference>
<evidence type="ECO:0000256" key="4">
    <source>
        <dbReference type="ARBA" id="ARBA00023242"/>
    </source>
</evidence>
<feature type="domain" description="Homeobox" evidence="7">
    <location>
        <begin position="307"/>
        <end position="342"/>
    </location>
</feature>
<dbReference type="SMART" id="SM01255">
    <property type="entry name" value="KNOX1"/>
    <property type="match status" value="1"/>
</dbReference>